<dbReference type="PANTHER" id="PTHR23028">
    <property type="entry name" value="ACETYLTRANSFERASE"/>
    <property type="match status" value="1"/>
</dbReference>
<sequence>MSNFGSERKSGRDAVGDPVEPDLHRYDHSGSNGYARQDDLPERDEEELDAREGRSLMHDIELGDDTFENDGSWRQRLRASGLKAFIYITWANLLRTIYGLGFFGTIRAIFNYPEPGIKLRPTAWLDGLRGLAAFEVFIFHYDDGWIDRSLGWGNIKFTDPAWYRAPFIRTFYASGDGAVCLFFAISGFALSYKVLTLIRTQQHEKILASLSSSVFRRGIRLYMPVAIETFILMIVCRMGLPKPVGYDSAPTLFLEIQNWALSFSRLLMPLRYPDRWDKIIDKYDGGISWTIPLEYWGSLVVYVTLLMFSRTRSRRVRLAITTLIILTAFHKDDWIAAVFLLGMSYADYKIDHEAGLKAERSHLPTLGDPKRRKPWRPTLGRWRSTFFFAVFLFGFYLAGLPGGRMVHNPDDPADYHIESRPSFDWITQPIAWMGWYFQRQMDRYILSFAGLALLMGTGESPVRRLMETRFVQYLGRISFGLYLCHIFLHAWLKPLDWHYKSWVGLDPALTAAEQPRAAHARLFAAYLMSMAPATVVNFIVGGLFERFLDRPSVNAGRRFEEICLAVGGKMSASDGARQEDPSDSSADPHGFGGQETGVIRLEDLPRERNAP</sequence>
<feature type="compositionally biased region" description="Basic and acidic residues" evidence="1">
    <location>
        <begin position="600"/>
        <end position="611"/>
    </location>
</feature>
<organism evidence="5">
    <name type="scientific">Dissoconium aciculare CBS 342.82</name>
    <dbReference type="NCBI Taxonomy" id="1314786"/>
    <lineage>
        <taxon>Eukaryota</taxon>
        <taxon>Fungi</taxon>
        <taxon>Dikarya</taxon>
        <taxon>Ascomycota</taxon>
        <taxon>Pezizomycotina</taxon>
        <taxon>Dothideomycetes</taxon>
        <taxon>Dothideomycetidae</taxon>
        <taxon>Mycosphaerellales</taxon>
        <taxon>Dissoconiaceae</taxon>
        <taxon>Dissoconium</taxon>
    </lineage>
</organism>
<keyword evidence="2" id="KW-0812">Transmembrane</keyword>
<gene>
    <name evidence="5" type="ORF">K489DRAFT_382711</name>
</gene>
<feature type="compositionally biased region" description="Basic and acidic residues" evidence="1">
    <location>
        <begin position="1"/>
        <end position="28"/>
    </location>
</feature>
<evidence type="ECO:0000256" key="2">
    <source>
        <dbReference type="SAM" id="Phobius"/>
    </source>
</evidence>
<dbReference type="AlphaFoldDB" id="A0A6J3LYD7"/>
<feature type="transmembrane region" description="Helical" evidence="2">
    <location>
        <begin position="286"/>
        <end position="308"/>
    </location>
</feature>
<feature type="transmembrane region" description="Helical" evidence="2">
    <location>
        <begin position="171"/>
        <end position="198"/>
    </location>
</feature>
<protein>
    <recommendedName>
        <fullName evidence="3">Acyltransferase 3 domain-containing protein</fullName>
    </recommendedName>
</protein>
<feature type="transmembrane region" description="Helical" evidence="2">
    <location>
        <begin position="444"/>
        <end position="462"/>
    </location>
</feature>
<dbReference type="RefSeq" id="XP_033457812.1">
    <property type="nucleotide sequence ID" value="XM_033605442.1"/>
</dbReference>
<accession>A0A6J3LYD7</accession>
<dbReference type="GO" id="GO:0016747">
    <property type="term" value="F:acyltransferase activity, transferring groups other than amino-acyl groups"/>
    <property type="evidence" value="ECO:0007669"/>
    <property type="project" value="InterPro"/>
</dbReference>
<reference evidence="5" key="1">
    <citation type="submission" date="2020-01" db="EMBL/GenBank/DDBJ databases">
        <authorList>
            <consortium name="DOE Joint Genome Institute"/>
            <person name="Haridas S."/>
            <person name="Albert R."/>
            <person name="Binder M."/>
            <person name="Bloem J."/>
            <person name="Labutti K."/>
            <person name="Salamov A."/>
            <person name="Andreopoulos B."/>
            <person name="Baker S.E."/>
            <person name="Barry K."/>
            <person name="Bills G."/>
            <person name="Bluhm B.H."/>
            <person name="Cannon C."/>
            <person name="Castanera R."/>
            <person name="Culley D.E."/>
            <person name="Daum C."/>
            <person name="Ezra D."/>
            <person name="Gonzalez J.B."/>
            <person name="Henrissat B."/>
            <person name="Kuo A."/>
            <person name="Liang C."/>
            <person name="Lipzen A."/>
            <person name="Lutzoni F."/>
            <person name="Magnuson J."/>
            <person name="Mondo S."/>
            <person name="Nolan M."/>
            <person name="Ohm R."/>
            <person name="Pangilinan J."/>
            <person name="Park H.-J."/>
            <person name="Ramirez L."/>
            <person name="Alfaro M."/>
            <person name="Sun H."/>
            <person name="Tritt A."/>
            <person name="Yoshinaga Y."/>
            <person name="Zwiers L.-H."/>
            <person name="Turgeon B.G."/>
            <person name="Goodwin S.B."/>
            <person name="Spatafora J.W."/>
            <person name="Crous P.W."/>
            <person name="Grigoriev I.V."/>
        </authorList>
    </citation>
    <scope>NUCLEOTIDE SEQUENCE</scope>
    <source>
        <strain evidence="5">CBS 342.82</strain>
    </source>
</reference>
<feature type="domain" description="Acyltransferase 3" evidence="3">
    <location>
        <begin position="123"/>
        <end position="505"/>
    </location>
</feature>
<dbReference type="PANTHER" id="PTHR23028:SF134">
    <property type="entry name" value="PUTATIVE (AFU_ORTHOLOGUE AFUA_4G08520)-RELATED"/>
    <property type="match status" value="1"/>
</dbReference>
<dbReference type="GeneID" id="54363242"/>
<feature type="region of interest" description="Disordered" evidence="1">
    <location>
        <begin position="1"/>
        <end position="48"/>
    </location>
</feature>
<dbReference type="OrthoDB" id="5819582at2759"/>
<reference evidence="5" key="2">
    <citation type="submission" date="2020-04" db="EMBL/GenBank/DDBJ databases">
        <authorList>
            <consortium name="NCBI Genome Project"/>
        </authorList>
    </citation>
    <scope>NUCLEOTIDE SEQUENCE</scope>
    <source>
        <strain evidence="5">CBS 342.82</strain>
    </source>
</reference>
<feature type="transmembrane region" description="Helical" evidence="2">
    <location>
        <begin position="380"/>
        <end position="399"/>
    </location>
</feature>
<feature type="transmembrane region" description="Helical" evidence="2">
    <location>
        <begin position="474"/>
        <end position="492"/>
    </location>
</feature>
<evidence type="ECO:0000313" key="5">
    <source>
        <dbReference type="RefSeq" id="XP_033457812.1"/>
    </source>
</evidence>
<dbReference type="Proteomes" id="UP000504637">
    <property type="component" value="Unplaced"/>
</dbReference>
<dbReference type="InterPro" id="IPR002656">
    <property type="entry name" value="Acyl_transf_3_dom"/>
</dbReference>
<evidence type="ECO:0000256" key="1">
    <source>
        <dbReference type="SAM" id="MobiDB-lite"/>
    </source>
</evidence>
<keyword evidence="4" id="KW-1185">Reference proteome</keyword>
<reference evidence="5" key="3">
    <citation type="submission" date="2025-08" db="UniProtKB">
        <authorList>
            <consortium name="RefSeq"/>
        </authorList>
    </citation>
    <scope>IDENTIFICATION</scope>
    <source>
        <strain evidence="5">CBS 342.82</strain>
    </source>
</reference>
<dbReference type="Pfam" id="PF01757">
    <property type="entry name" value="Acyl_transf_3"/>
    <property type="match status" value="1"/>
</dbReference>
<evidence type="ECO:0000313" key="4">
    <source>
        <dbReference type="Proteomes" id="UP000504637"/>
    </source>
</evidence>
<feature type="region of interest" description="Disordered" evidence="1">
    <location>
        <begin position="570"/>
        <end position="611"/>
    </location>
</feature>
<feature type="transmembrane region" description="Helical" evidence="2">
    <location>
        <begin position="523"/>
        <end position="544"/>
    </location>
</feature>
<keyword evidence="2" id="KW-1133">Transmembrane helix</keyword>
<feature type="transmembrane region" description="Helical" evidence="2">
    <location>
        <begin position="84"/>
        <end position="110"/>
    </location>
</feature>
<name>A0A6J3LYD7_9PEZI</name>
<keyword evidence="2" id="KW-0472">Membrane</keyword>
<proteinExistence type="predicted"/>
<feature type="transmembrane region" description="Helical" evidence="2">
    <location>
        <begin position="219"/>
        <end position="240"/>
    </location>
</feature>
<dbReference type="InterPro" id="IPR050879">
    <property type="entry name" value="Acyltransferase_3"/>
</dbReference>
<evidence type="ECO:0000259" key="3">
    <source>
        <dbReference type="Pfam" id="PF01757"/>
    </source>
</evidence>